<feature type="non-terminal residue" evidence="1">
    <location>
        <position position="50"/>
    </location>
</feature>
<comment type="caution">
    <text evidence="1">The sequence shown here is derived from an EMBL/GenBank/DDBJ whole genome shotgun (WGS) entry which is preliminary data.</text>
</comment>
<evidence type="ECO:0000313" key="2">
    <source>
        <dbReference type="Proteomes" id="UP000887013"/>
    </source>
</evidence>
<evidence type="ECO:0000313" key="1">
    <source>
        <dbReference type="EMBL" id="GFS88565.1"/>
    </source>
</evidence>
<accession>A0A8X6T8S7</accession>
<organism evidence="1 2">
    <name type="scientific">Nephila pilipes</name>
    <name type="common">Giant wood spider</name>
    <name type="synonym">Nephila maculata</name>
    <dbReference type="NCBI Taxonomy" id="299642"/>
    <lineage>
        <taxon>Eukaryota</taxon>
        <taxon>Metazoa</taxon>
        <taxon>Ecdysozoa</taxon>
        <taxon>Arthropoda</taxon>
        <taxon>Chelicerata</taxon>
        <taxon>Arachnida</taxon>
        <taxon>Araneae</taxon>
        <taxon>Araneomorphae</taxon>
        <taxon>Entelegynae</taxon>
        <taxon>Araneoidea</taxon>
        <taxon>Nephilidae</taxon>
        <taxon>Nephila</taxon>
    </lineage>
</organism>
<reference evidence="1" key="1">
    <citation type="submission" date="2020-08" db="EMBL/GenBank/DDBJ databases">
        <title>Multicomponent nature underlies the extraordinary mechanical properties of spider dragline silk.</title>
        <authorList>
            <person name="Kono N."/>
            <person name="Nakamura H."/>
            <person name="Mori M."/>
            <person name="Yoshida Y."/>
            <person name="Ohtoshi R."/>
            <person name="Malay A.D."/>
            <person name="Moran D.A.P."/>
            <person name="Tomita M."/>
            <person name="Numata K."/>
            <person name="Arakawa K."/>
        </authorList>
    </citation>
    <scope>NUCLEOTIDE SEQUENCE</scope>
</reference>
<dbReference type="EMBL" id="BMAW01099144">
    <property type="protein sequence ID" value="GFS88565.1"/>
    <property type="molecule type" value="Genomic_DNA"/>
</dbReference>
<name>A0A8X6T8S7_NEPPI</name>
<sequence>MHSVANNIKKACQFAFTIIARAKDATIDPQSPLNLNLDQKGHFGHIQLTK</sequence>
<protein>
    <submittedName>
        <fullName evidence="1">Uncharacterized protein</fullName>
    </submittedName>
</protein>
<dbReference type="AlphaFoldDB" id="A0A8X6T8S7"/>
<keyword evidence="2" id="KW-1185">Reference proteome</keyword>
<dbReference type="Proteomes" id="UP000887013">
    <property type="component" value="Unassembled WGS sequence"/>
</dbReference>
<proteinExistence type="predicted"/>
<gene>
    <name evidence="1" type="ORF">NPIL_633941</name>
</gene>